<dbReference type="HOGENOM" id="CLU_889451_0_0_1"/>
<protein>
    <submittedName>
        <fullName evidence="1">Uncharacterized protein</fullName>
    </submittedName>
</protein>
<evidence type="ECO:0000313" key="2">
    <source>
        <dbReference type="Proteomes" id="UP000007266"/>
    </source>
</evidence>
<proteinExistence type="predicted"/>
<dbReference type="InParanoid" id="D7EIJ0"/>
<dbReference type="Proteomes" id="UP000007266">
    <property type="component" value="Linkage group 1"/>
</dbReference>
<keyword evidence="2" id="KW-1185">Reference proteome</keyword>
<dbReference type="AlphaFoldDB" id="D7EIJ0"/>
<organism evidence="1 2">
    <name type="scientific">Tribolium castaneum</name>
    <name type="common">Red flour beetle</name>
    <dbReference type="NCBI Taxonomy" id="7070"/>
    <lineage>
        <taxon>Eukaryota</taxon>
        <taxon>Metazoa</taxon>
        <taxon>Ecdysozoa</taxon>
        <taxon>Arthropoda</taxon>
        <taxon>Hexapoda</taxon>
        <taxon>Insecta</taxon>
        <taxon>Pterygota</taxon>
        <taxon>Neoptera</taxon>
        <taxon>Endopterygota</taxon>
        <taxon>Coleoptera</taxon>
        <taxon>Polyphaga</taxon>
        <taxon>Cucujiformia</taxon>
        <taxon>Tenebrionidae</taxon>
        <taxon>Tenebrionidae incertae sedis</taxon>
        <taxon>Tribolium</taxon>
    </lineage>
</organism>
<reference evidence="1 2" key="1">
    <citation type="journal article" date="2008" name="Nature">
        <title>The genome of the model beetle and pest Tribolium castaneum.</title>
        <authorList>
            <consortium name="Tribolium Genome Sequencing Consortium"/>
            <person name="Richards S."/>
            <person name="Gibbs R.A."/>
            <person name="Weinstock G.M."/>
            <person name="Brown S.J."/>
            <person name="Denell R."/>
            <person name="Beeman R.W."/>
            <person name="Gibbs R."/>
            <person name="Beeman R.W."/>
            <person name="Brown S.J."/>
            <person name="Bucher G."/>
            <person name="Friedrich M."/>
            <person name="Grimmelikhuijzen C.J."/>
            <person name="Klingler M."/>
            <person name="Lorenzen M."/>
            <person name="Richards S."/>
            <person name="Roth S."/>
            <person name="Schroder R."/>
            <person name="Tautz D."/>
            <person name="Zdobnov E.M."/>
            <person name="Muzny D."/>
            <person name="Gibbs R.A."/>
            <person name="Weinstock G.M."/>
            <person name="Attaway T."/>
            <person name="Bell S."/>
            <person name="Buhay C.J."/>
            <person name="Chandrabose M.N."/>
            <person name="Chavez D."/>
            <person name="Clerk-Blankenburg K.P."/>
            <person name="Cree A."/>
            <person name="Dao M."/>
            <person name="Davis C."/>
            <person name="Chacko J."/>
            <person name="Dinh H."/>
            <person name="Dugan-Rocha S."/>
            <person name="Fowler G."/>
            <person name="Garner T.T."/>
            <person name="Garnes J."/>
            <person name="Gnirke A."/>
            <person name="Hawes A."/>
            <person name="Hernandez J."/>
            <person name="Hines S."/>
            <person name="Holder M."/>
            <person name="Hume J."/>
            <person name="Jhangiani S.N."/>
            <person name="Joshi V."/>
            <person name="Khan Z.M."/>
            <person name="Jackson L."/>
            <person name="Kovar C."/>
            <person name="Kowis A."/>
            <person name="Lee S."/>
            <person name="Lewis L.R."/>
            <person name="Margolis J."/>
            <person name="Morgan M."/>
            <person name="Nazareth L.V."/>
            <person name="Nguyen N."/>
            <person name="Okwuonu G."/>
            <person name="Parker D."/>
            <person name="Richards S."/>
            <person name="Ruiz S.J."/>
            <person name="Santibanez J."/>
            <person name="Savard J."/>
            <person name="Scherer S.E."/>
            <person name="Schneider B."/>
            <person name="Sodergren E."/>
            <person name="Tautz D."/>
            <person name="Vattahil S."/>
            <person name="Villasana D."/>
            <person name="White C.S."/>
            <person name="Wright R."/>
            <person name="Park Y."/>
            <person name="Beeman R.W."/>
            <person name="Lord J."/>
            <person name="Oppert B."/>
            <person name="Lorenzen M."/>
            <person name="Brown S."/>
            <person name="Wang L."/>
            <person name="Savard J."/>
            <person name="Tautz D."/>
            <person name="Richards S."/>
            <person name="Weinstock G."/>
            <person name="Gibbs R.A."/>
            <person name="Liu Y."/>
            <person name="Worley K."/>
            <person name="Weinstock G."/>
            <person name="Elsik C.G."/>
            <person name="Reese J.T."/>
            <person name="Elhaik E."/>
            <person name="Landan G."/>
            <person name="Graur D."/>
            <person name="Arensburger P."/>
            <person name="Atkinson P."/>
            <person name="Beeman R.W."/>
            <person name="Beidler J."/>
            <person name="Brown S.J."/>
            <person name="Demuth J.P."/>
            <person name="Drury D.W."/>
            <person name="Du Y.Z."/>
            <person name="Fujiwara H."/>
            <person name="Lorenzen M."/>
            <person name="Maselli V."/>
            <person name="Osanai M."/>
            <person name="Park Y."/>
            <person name="Robertson H.M."/>
            <person name="Tu Z."/>
            <person name="Wang J.J."/>
            <person name="Wang S."/>
            <person name="Richards S."/>
            <person name="Song H."/>
            <person name="Zhang L."/>
            <person name="Sodergren E."/>
            <person name="Werner D."/>
            <person name="Stanke M."/>
            <person name="Morgenstern B."/>
            <person name="Solovyev V."/>
            <person name="Kosarev P."/>
            <person name="Brown G."/>
            <person name="Chen H.C."/>
            <person name="Ermolaeva O."/>
            <person name="Hlavina W."/>
            <person name="Kapustin Y."/>
            <person name="Kiryutin B."/>
            <person name="Kitts P."/>
            <person name="Maglott D."/>
            <person name="Pruitt K."/>
            <person name="Sapojnikov V."/>
            <person name="Souvorov A."/>
            <person name="Mackey A.J."/>
            <person name="Waterhouse R.M."/>
            <person name="Wyder S."/>
            <person name="Zdobnov E.M."/>
            <person name="Zdobnov E.M."/>
            <person name="Wyder S."/>
            <person name="Kriventseva E.V."/>
            <person name="Kadowaki T."/>
            <person name="Bork P."/>
            <person name="Aranda M."/>
            <person name="Bao R."/>
            <person name="Beermann A."/>
            <person name="Berns N."/>
            <person name="Bolognesi R."/>
            <person name="Bonneton F."/>
            <person name="Bopp D."/>
            <person name="Brown S.J."/>
            <person name="Bucher G."/>
            <person name="Butts T."/>
            <person name="Chaumot A."/>
            <person name="Denell R.E."/>
            <person name="Ferrier D.E."/>
            <person name="Friedrich M."/>
            <person name="Gordon C.M."/>
            <person name="Jindra M."/>
            <person name="Klingler M."/>
            <person name="Lan Q."/>
            <person name="Lattorff H.M."/>
            <person name="Laudet V."/>
            <person name="von Levetsow C."/>
            <person name="Liu Z."/>
            <person name="Lutz R."/>
            <person name="Lynch J.A."/>
            <person name="da Fonseca R.N."/>
            <person name="Posnien N."/>
            <person name="Reuter R."/>
            <person name="Roth S."/>
            <person name="Savard J."/>
            <person name="Schinko J.B."/>
            <person name="Schmitt C."/>
            <person name="Schoppmeier M."/>
            <person name="Schroder R."/>
            <person name="Shippy T.D."/>
            <person name="Simonnet F."/>
            <person name="Marques-Souza H."/>
            <person name="Tautz D."/>
            <person name="Tomoyasu Y."/>
            <person name="Trauner J."/>
            <person name="Van der Zee M."/>
            <person name="Vervoort M."/>
            <person name="Wittkopp N."/>
            <person name="Wimmer E.A."/>
            <person name="Yang X."/>
            <person name="Jones A.K."/>
            <person name="Sattelle D.B."/>
            <person name="Ebert P.R."/>
            <person name="Nelson D."/>
            <person name="Scott J.G."/>
            <person name="Beeman R.W."/>
            <person name="Muthukrishnan S."/>
            <person name="Kramer K.J."/>
            <person name="Arakane Y."/>
            <person name="Beeman R.W."/>
            <person name="Zhu Q."/>
            <person name="Hogenkamp D."/>
            <person name="Dixit R."/>
            <person name="Oppert B."/>
            <person name="Jiang H."/>
            <person name="Zou Z."/>
            <person name="Marshall J."/>
            <person name="Elpidina E."/>
            <person name="Vinokurov K."/>
            <person name="Oppert C."/>
            <person name="Zou Z."/>
            <person name="Evans J."/>
            <person name="Lu Z."/>
            <person name="Zhao P."/>
            <person name="Sumathipala N."/>
            <person name="Altincicek B."/>
            <person name="Vilcinskas A."/>
            <person name="Williams M."/>
            <person name="Hultmark D."/>
            <person name="Hetru C."/>
            <person name="Jiang H."/>
            <person name="Grimmelikhuijzen C.J."/>
            <person name="Hauser F."/>
            <person name="Cazzamali G."/>
            <person name="Williamson M."/>
            <person name="Park Y."/>
            <person name="Li B."/>
            <person name="Tanaka Y."/>
            <person name="Predel R."/>
            <person name="Neupert S."/>
            <person name="Schachtner J."/>
            <person name="Verleyen P."/>
            <person name="Raible F."/>
            <person name="Bork P."/>
            <person name="Friedrich M."/>
            <person name="Walden K.K."/>
            <person name="Robertson H.M."/>
            <person name="Angeli S."/>
            <person name="Foret S."/>
            <person name="Bucher G."/>
            <person name="Schuetz S."/>
            <person name="Maleszka R."/>
            <person name="Wimmer E.A."/>
            <person name="Beeman R.W."/>
            <person name="Lorenzen M."/>
            <person name="Tomoyasu Y."/>
            <person name="Miller S.C."/>
            <person name="Grossmann D."/>
            <person name="Bucher G."/>
        </authorList>
    </citation>
    <scope>NUCLEOTIDE SEQUENCE [LARGE SCALE GENOMIC DNA]</scope>
    <source>
        <strain evidence="1 2">Georgia GA2</strain>
    </source>
</reference>
<dbReference type="EMBL" id="KQ971307">
    <property type="protein sequence ID" value="EFA12037.1"/>
    <property type="molecule type" value="Genomic_DNA"/>
</dbReference>
<accession>D7EIJ0</accession>
<gene>
    <name evidence="1" type="primary">GLEAN_01454</name>
    <name evidence="1" type="ORF">TcasGA2_TC001454</name>
</gene>
<evidence type="ECO:0000313" key="1">
    <source>
        <dbReference type="EMBL" id="EFA12037.1"/>
    </source>
</evidence>
<reference evidence="1 2" key="2">
    <citation type="journal article" date="2010" name="Nucleic Acids Res.">
        <title>BeetleBase in 2010: revisions to provide comprehensive genomic information for Tribolium castaneum.</title>
        <authorList>
            <person name="Kim H.S."/>
            <person name="Murphy T."/>
            <person name="Xia J."/>
            <person name="Caragea D."/>
            <person name="Park Y."/>
            <person name="Beeman R.W."/>
            <person name="Lorenzen M.D."/>
            <person name="Butcher S."/>
            <person name="Manak J.R."/>
            <person name="Brown S.J."/>
        </authorList>
    </citation>
    <scope>GENOME REANNOTATION</scope>
    <source>
        <strain evidence="1 2">Georgia GA2</strain>
    </source>
</reference>
<sequence length="313" mass="34420">MARVRRRRWLITATQLFTEGRPGYYILTDAAFFQELDNYLSDNAALTGIMPQVNHAEASDGRPQDGCEGRTDIIEKSITALGHLYGEIKGAQTAVQLNDGHYVNKKTTESREGSRPKVAREHYDIKFSSHIDKTSYYTETAEKCKATTIEWTGSKEGIVGEYVLTQNVRSVLCGGNEEDDADADADVSVPGTLVTKVRRLTSVYRSSEPDIAVQLCHVCIRVWGSTGPILAPFGLQTVRSRPLISTYTSHRTLDVNSTPRPGLPPEARGTNLLQLITSPISATLQNTTAATLSTPHQQTTTCILFPTPNTFSK</sequence>
<name>D7EIJ0_TRICA</name>